<reference evidence="4 5" key="1">
    <citation type="submission" date="2023-09" db="EMBL/GenBank/DDBJ databases">
        <authorList>
            <person name="Rey-Velasco X."/>
        </authorList>
    </citation>
    <scope>NUCLEOTIDE SEQUENCE [LARGE SCALE GENOMIC DNA]</scope>
    <source>
        <strain evidence="4 5">F225</strain>
    </source>
</reference>
<protein>
    <submittedName>
        <fullName evidence="4">FG-GAP-like repeat-containing protein</fullName>
    </submittedName>
</protein>
<comment type="caution">
    <text evidence="4">The sequence shown here is derived from an EMBL/GenBank/DDBJ whole genome shotgun (WGS) entry which is preliminary data.</text>
</comment>
<dbReference type="Gene3D" id="2.60.120.560">
    <property type="entry name" value="Exo-inulinase, domain 1"/>
    <property type="match status" value="1"/>
</dbReference>
<feature type="domain" description="3-keto-alpha-glucoside-1,2-lyase/3-keto-2-hydroxy-glucal hydratase" evidence="3">
    <location>
        <begin position="40"/>
        <end position="252"/>
    </location>
</feature>
<evidence type="ECO:0000256" key="2">
    <source>
        <dbReference type="SAM" id="MobiDB-lite"/>
    </source>
</evidence>
<proteinExistence type="predicted"/>
<accession>A0ABU3DMR0</accession>
<evidence type="ECO:0000256" key="1">
    <source>
        <dbReference type="ARBA" id="ARBA00022729"/>
    </source>
</evidence>
<dbReference type="InterPro" id="IPR013517">
    <property type="entry name" value="FG-GAP"/>
</dbReference>
<evidence type="ECO:0000313" key="5">
    <source>
        <dbReference type="Proteomes" id="UP001253848"/>
    </source>
</evidence>
<dbReference type="PANTHER" id="PTHR46580">
    <property type="entry name" value="SENSOR KINASE-RELATED"/>
    <property type="match status" value="1"/>
</dbReference>
<dbReference type="Pfam" id="PF13517">
    <property type="entry name" value="FG-GAP_3"/>
    <property type="match status" value="1"/>
</dbReference>
<gene>
    <name evidence="4" type="ORF">RM541_01345</name>
</gene>
<dbReference type="Pfam" id="PF06439">
    <property type="entry name" value="3keto-disac_hyd"/>
    <property type="match status" value="1"/>
</dbReference>
<dbReference type="Proteomes" id="UP001253848">
    <property type="component" value="Unassembled WGS sequence"/>
</dbReference>
<feature type="region of interest" description="Disordered" evidence="2">
    <location>
        <begin position="165"/>
        <end position="187"/>
    </location>
</feature>
<sequence length="650" mass="72681">MKIRRYLNLLLFLFVSEAITSQELGKFNDIKALTFIPDYVFSGSSLDKWHSFDSSGVWNAKDGVITGEVTQGKGPGILLFDDSYQDVAFQVSVKRDGPVEAGFLFRFERVGDIYEAFLVSVDKSGSLVSYDIIFDAKGNEKSRKKLLRAGGISYRVAPPMKEKKEENNRFSGYKRPEPPEDLPVTRPNTNFVNGEWNQVESYVDVNMIRSFLNDGREVGGTTGEETNQDGYGPIALYIGGAGKVQFKNIFVKDASIKRTPLEKTSERFVKQRISDMYYSWATDAADFNKDGIRDIVAGPYIYYGPDFTNRSEIFPAITGSPSLDFPYNRVQDTYDFNNDGWPDVLASAFTTTLYINPKGMHKRWNSYDVLPEGGQSEITTFSDIDGDGKPELVYGAKGFVRYAKPNEKDSTRPWVVFNVSKAGHALAHGIGTGDINGDGRIDILNALGWWEQPEVLDTTKTWKYHPVAFGRYGKRSSNIGSSLMAVYDVNGNGLNDVVANLNSHGFGLAWYEQKRNKKGEISFVQHMIMDDYNSNNSGDVTFSQLHGATFADIDNDGINDYIVGKRYFTHLDNYYDPDTYGPPVIYWYKTVRDASAPGGAKFVPQLINNRSGVGSEIDAVDLDDNGTLDIITSTNNGTYIYWNKTNPNAQ</sequence>
<dbReference type="InterPro" id="IPR028994">
    <property type="entry name" value="Integrin_alpha_N"/>
</dbReference>
<organism evidence="4 5">
    <name type="scientific">Autumnicola psychrophila</name>
    <dbReference type="NCBI Taxonomy" id="3075592"/>
    <lineage>
        <taxon>Bacteria</taxon>
        <taxon>Pseudomonadati</taxon>
        <taxon>Bacteroidota</taxon>
        <taxon>Flavobacteriia</taxon>
        <taxon>Flavobacteriales</taxon>
        <taxon>Flavobacteriaceae</taxon>
        <taxon>Autumnicola</taxon>
    </lineage>
</organism>
<dbReference type="EMBL" id="JAVRHN010000001">
    <property type="protein sequence ID" value="MDT0684991.1"/>
    <property type="molecule type" value="Genomic_DNA"/>
</dbReference>
<dbReference type="RefSeq" id="WP_311498431.1">
    <property type="nucleotide sequence ID" value="NZ_JAVRHN010000001.1"/>
</dbReference>
<dbReference type="Gene3D" id="2.130.10.130">
    <property type="entry name" value="Integrin alpha, N-terminal"/>
    <property type="match status" value="2"/>
</dbReference>
<keyword evidence="1" id="KW-0732">Signal</keyword>
<evidence type="ECO:0000313" key="4">
    <source>
        <dbReference type="EMBL" id="MDT0684991.1"/>
    </source>
</evidence>
<dbReference type="InterPro" id="IPR010496">
    <property type="entry name" value="AL/BT2_dom"/>
</dbReference>
<name>A0ABU3DMR0_9FLAO</name>
<dbReference type="SUPFAM" id="SSF69318">
    <property type="entry name" value="Integrin alpha N-terminal domain"/>
    <property type="match status" value="1"/>
</dbReference>
<evidence type="ECO:0000259" key="3">
    <source>
        <dbReference type="Pfam" id="PF06439"/>
    </source>
</evidence>
<keyword evidence="5" id="KW-1185">Reference proteome</keyword>
<feature type="compositionally biased region" description="Basic and acidic residues" evidence="2">
    <location>
        <begin position="165"/>
        <end position="178"/>
    </location>
</feature>